<keyword evidence="2" id="KW-1185">Reference proteome</keyword>
<dbReference type="AlphaFoldDB" id="A0A564YK07"/>
<reference evidence="1 2" key="1">
    <citation type="submission" date="2019-07" db="EMBL/GenBank/DDBJ databases">
        <authorList>
            <person name="Jastrzebski P J."/>
            <person name="Paukszto L."/>
            <person name="Jastrzebski P J."/>
        </authorList>
    </citation>
    <scope>NUCLEOTIDE SEQUENCE [LARGE SCALE GENOMIC DNA]</scope>
    <source>
        <strain evidence="1 2">WMS-il1</strain>
    </source>
</reference>
<protein>
    <submittedName>
        <fullName evidence="1">Uncharacterized protein</fullName>
    </submittedName>
</protein>
<name>A0A564YK07_HYMDI</name>
<dbReference type="Proteomes" id="UP000321570">
    <property type="component" value="Unassembled WGS sequence"/>
</dbReference>
<evidence type="ECO:0000313" key="2">
    <source>
        <dbReference type="Proteomes" id="UP000321570"/>
    </source>
</evidence>
<dbReference type="EMBL" id="CABIJS010000247">
    <property type="protein sequence ID" value="VUZ47601.1"/>
    <property type="molecule type" value="Genomic_DNA"/>
</dbReference>
<gene>
    <name evidence="1" type="ORF">WMSIL1_LOCUS7149</name>
</gene>
<accession>A0A564YK07</accession>
<sequence>MTLHVFPESLFIPIPHDNTSVFRPRSRSDVFHVPMTQNPYLSCLNVPIDSRLSITASFHTRVHLRSCSRASPPK</sequence>
<evidence type="ECO:0000313" key="1">
    <source>
        <dbReference type="EMBL" id="VUZ47601.1"/>
    </source>
</evidence>
<proteinExistence type="predicted"/>
<organism evidence="1 2">
    <name type="scientific">Hymenolepis diminuta</name>
    <name type="common">Rat tapeworm</name>
    <dbReference type="NCBI Taxonomy" id="6216"/>
    <lineage>
        <taxon>Eukaryota</taxon>
        <taxon>Metazoa</taxon>
        <taxon>Spiralia</taxon>
        <taxon>Lophotrochozoa</taxon>
        <taxon>Platyhelminthes</taxon>
        <taxon>Cestoda</taxon>
        <taxon>Eucestoda</taxon>
        <taxon>Cyclophyllidea</taxon>
        <taxon>Hymenolepididae</taxon>
        <taxon>Hymenolepis</taxon>
    </lineage>
</organism>